<evidence type="ECO:0000256" key="6">
    <source>
        <dbReference type="ARBA" id="ARBA00023163"/>
    </source>
</evidence>
<dbReference type="CDD" id="cd19170">
    <property type="entry name" value="SET_KMT2A_2B"/>
    <property type="match status" value="1"/>
</dbReference>
<keyword evidence="3" id="KW-0949">S-adenosyl-L-methionine</keyword>
<evidence type="ECO:0000259" key="8">
    <source>
        <dbReference type="PROSITE" id="PS50868"/>
    </source>
</evidence>
<feature type="domain" description="Post-SET" evidence="8">
    <location>
        <begin position="367"/>
        <end position="383"/>
    </location>
</feature>
<reference evidence="9" key="1">
    <citation type="submission" date="2023-07" db="EMBL/GenBank/DDBJ databases">
        <authorList>
            <person name="Stuckert A."/>
        </authorList>
    </citation>
    <scope>NUCLEOTIDE SEQUENCE</scope>
</reference>
<dbReference type="PROSITE" id="PS51543">
    <property type="entry name" value="FYRC"/>
    <property type="match status" value="1"/>
</dbReference>
<organism evidence="9 10">
    <name type="scientific">Ranitomeya imitator</name>
    <name type="common">mimic poison frog</name>
    <dbReference type="NCBI Taxonomy" id="111125"/>
    <lineage>
        <taxon>Eukaryota</taxon>
        <taxon>Metazoa</taxon>
        <taxon>Chordata</taxon>
        <taxon>Craniata</taxon>
        <taxon>Vertebrata</taxon>
        <taxon>Euteleostomi</taxon>
        <taxon>Amphibia</taxon>
        <taxon>Batrachia</taxon>
        <taxon>Anura</taxon>
        <taxon>Neobatrachia</taxon>
        <taxon>Hyloidea</taxon>
        <taxon>Dendrobatidae</taxon>
        <taxon>Dendrobatinae</taxon>
        <taxon>Ranitomeya</taxon>
    </lineage>
</organism>
<name>A0ABN9L0R7_9NEOB</name>
<evidence type="ECO:0000256" key="3">
    <source>
        <dbReference type="ARBA" id="ARBA00022691"/>
    </source>
</evidence>
<evidence type="ECO:0000313" key="10">
    <source>
        <dbReference type="Proteomes" id="UP001176940"/>
    </source>
</evidence>
<proteinExistence type="predicted"/>
<dbReference type="Proteomes" id="UP001176940">
    <property type="component" value="Unassembled WGS sequence"/>
</dbReference>
<dbReference type="PROSITE" id="PS50868">
    <property type="entry name" value="POST_SET"/>
    <property type="match status" value="1"/>
</dbReference>
<gene>
    <name evidence="9" type="ORF">RIMI_LOCUS4220449</name>
</gene>
<keyword evidence="1" id="KW-0489">Methyltransferase</keyword>
<feature type="domain" description="SET" evidence="7">
    <location>
        <begin position="243"/>
        <end position="359"/>
    </location>
</feature>
<dbReference type="SMART" id="SM00317">
    <property type="entry name" value="SET"/>
    <property type="match status" value="1"/>
</dbReference>
<accession>A0ABN9L0R7</accession>
<dbReference type="SUPFAM" id="SSF82199">
    <property type="entry name" value="SET domain"/>
    <property type="match status" value="1"/>
</dbReference>
<dbReference type="InterPro" id="IPR003616">
    <property type="entry name" value="Post-SET_dom"/>
</dbReference>
<dbReference type="Pfam" id="PF05965">
    <property type="entry name" value="FYRC"/>
    <property type="match status" value="1"/>
</dbReference>
<dbReference type="Pfam" id="PF00856">
    <property type="entry name" value="SET"/>
    <property type="match status" value="1"/>
</dbReference>
<evidence type="ECO:0000256" key="5">
    <source>
        <dbReference type="ARBA" id="ARBA00023015"/>
    </source>
</evidence>
<dbReference type="SMART" id="SM00508">
    <property type="entry name" value="PostSET"/>
    <property type="match status" value="1"/>
</dbReference>
<evidence type="ECO:0000259" key="7">
    <source>
        <dbReference type="PROSITE" id="PS50280"/>
    </source>
</evidence>
<keyword evidence="10" id="KW-1185">Reference proteome</keyword>
<dbReference type="EMBL" id="CAUEEQ010006668">
    <property type="protein sequence ID" value="CAJ0930420.1"/>
    <property type="molecule type" value="Genomic_DNA"/>
</dbReference>
<evidence type="ECO:0000256" key="4">
    <source>
        <dbReference type="ARBA" id="ARBA00022853"/>
    </source>
</evidence>
<dbReference type="InterPro" id="IPR003889">
    <property type="entry name" value="FYrich_C"/>
</dbReference>
<comment type="caution">
    <text evidence="9">The sequence shown here is derived from an EMBL/GenBank/DDBJ whole genome shotgun (WGS) entry which is preliminary data.</text>
</comment>
<keyword evidence="2" id="KW-0808">Transferase</keyword>
<evidence type="ECO:0000256" key="2">
    <source>
        <dbReference type="ARBA" id="ARBA00022679"/>
    </source>
</evidence>
<keyword evidence="4" id="KW-0156">Chromatin regulator</keyword>
<evidence type="ECO:0008006" key="11">
    <source>
        <dbReference type="Google" id="ProtNLM"/>
    </source>
</evidence>
<dbReference type="InterPro" id="IPR047219">
    <property type="entry name" value="KMT2A_2B_SET"/>
</dbReference>
<dbReference type="Gene3D" id="2.170.270.10">
    <property type="entry name" value="SET domain"/>
    <property type="match status" value="1"/>
</dbReference>
<evidence type="ECO:0000313" key="9">
    <source>
        <dbReference type="EMBL" id="CAJ0930420.1"/>
    </source>
</evidence>
<protein>
    <recommendedName>
        <fullName evidence="11">Histone-lysine N-methyltransferase</fullName>
    </recommendedName>
</protein>
<sequence length="383" mass="43592">MAFATQVEAKLGQREAPDASKADLARVSICLSVASLRDTPSGKDRTILEERWETGGSTFGDSAYLYQPHSSSSIHPRLSVSPNEAIKKDDLSIYLRWDGNQEAWKSLTDKVQEARSNARLKQLSFAGVNGLRMLGIIHDAVVFLVEQLYGANKCRSYKFRFHRPAGEEEPPINPHGAARAEVNQRKSAFDMFNFLASKHRQRPEYRPNDEEEEEVQLKSVRRATSMDLPMPMRFRHLKKTSKEAVGVYRSPIHGRGLFCKRNIDVGEMVIEYSGNVVRSTLTDKREKYYDGKGIGCYMFRIDDSEVVDATMHGNAARFINHSCEPNCYSRVIPIDGQKHIVIFAMRKIYRGEELTYDYKFPIEDASNKLACNCGTKKCRKFLN</sequence>
<dbReference type="SMART" id="SM00542">
    <property type="entry name" value="FYRC"/>
    <property type="match status" value="1"/>
</dbReference>
<keyword evidence="5" id="KW-0805">Transcription regulation</keyword>
<dbReference type="InterPro" id="IPR046341">
    <property type="entry name" value="SET_dom_sf"/>
</dbReference>
<evidence type="ECO:0000256" key="1">
    <source>
        <dbReference type="ARBA" id="ARBA00022603"/>
    </source>
</evidence>
<dbReference type="PANTHER" id="PTHR45838">
    <property type="entry name" value="HISTONE-LYSINE-N-METHYLTRANSFERASE 2 KMT2 FAMILY MEMBER"/>
    <property type="match status" value="1"/>
</dbReference>
<dbReference type="InterPro" id="IPR001214">
    <property type="entry name" value="SET_dom"/>
</dbReference>
<keyword evidence="6" id="KW-0804">Transcription</keyword>
<dbReference type="PROSITE" id="PS50280">
    <property type="entry name" value="SET"/>
    <property type="match status" value="1"/>
</dbReference>
<dbReference type="PANTHER" id="PTHR45838:SF2">
    <property type="entry name" value="HISTONE-LYSINE N-METHYLTRANSFERASE 2A"/>
    <property type="match status" value="1"/>
</dbReference>